<evidence type="ECO:0000313" key="4">
    <source>
        <dbReference type="Proteomes" id="UP000034704"/>
    </source>
</evidence>
<name>A0A0G0ZGM0_9BACT</name>
<dbReference type="EMBL" id="LCDG01000004">
    <property type="protein sequence ID" value="KKS47910.1"/>
    <property type="molecule type" value="Genomic_DNA"/>
</dbReference>
<feature type="domain" description="Type IV secretion system coupling protein TraD DNA-binding" evidence="2">
    <location>
        <begin position="27"/>
        <end position="346"/>
    </location>
</feature>
<protein>
    <recommendedName>
        <fullName evidence="2">Type IV secretion system coupling protein TraD DNA-binding domain-containing protein</fullName>
    </recommendedName>
</protein>
<gene>
    <name evidence="3" type="ORF">UV12_C0004G0018</name>
</gene>
<feature type="region of interest" description="Disordered" evidence="1">
    <location>
        <begin position="435"/>
        <end position="493"/>
    </location>
</feature>
<dbReference type="AlphaFoldDB" id="A0A0G0ZGM0"/>
<evidence type="ECO:0000259" key="2">
    <source>
        <dbReference type="Pfam" id="PF10412"/>
    </source>
</evidence>
<feature type="region of interest" description="Disordered" evidence="1">
    <location>
        <begin position="571"/>
        <end position="592"/>
    </location>
</feature>
<feature type="compositionally biased region" description="Basic and acidic residues" evidence="1">
    <location>
        <begin position="447"/>
        <end position="462"/>
    </location>
</feature>
<feature type="compositionally biased region" description="Basic and acidic residues" evidence="1">
    <location>
        <begin position="478"/>
        <end position="493"/>
    </location>
</feature>
<dbReference type="InterPro" id="IPR019476">
    <property type="entry name" value="T4SS_TraD_DNA-bd"/>
</dbReference>
<dbReference type="InterPro" id="IPR027417">
    <property type="entry name" value="P-loop_NTPase"/>
</dbReference>
<evidence type="ECO:0000313" key="3">
    <source>
        <dbReference type="EMBL" id="KKS47910.1"/>
    </source>
</evidence>
<organism evidence="3 4">
    <name type="scientific">Candidatus Nomurabacteria bacterium GW2011_GWC2_42_20</name>
    <dbReference type="NCBI Taxonomy" id="1618756"/>
    <lineage>
        <taxon>Bacteria</taxon>
        <taxon>Candidatus Nomuraibacteriota</taxon>
    </lineage>
</organism>
<feature type="compositionally biased region" description="Low complexity" evidence="1">
    <location>
        <begin position="583"/>
        <end position="592"/>
    </location>
</feature>
<dbReference type="PANTHER" id="PTHR30121:SF11">
    <property type="entry name" value="AAA+ ATPASE DOMAIN-CONTAINING PROTEIN"/>
    <property type="match status" value="1"/>
</dbReference>
<dbReference type="SUPFAM" id="SSF52540">
    <property type="entry name" value="P-loop containing nucleoside triphosphate hydrolases"/>
    <property type="match status" value="1"/>
</dbReference>
<proteinExistence type="predicted"/>
<dbReference type="CDD" id="cd01127">
    <property type="entry name" value="TrwB_TraG_TraD_VirD4"/>
    <property type="match status" value="1"/>
</dbReference>
<dbReference type="Gene3D" id="3.40.50.300">
    <property type="entry name" value="P-loop containing nucleotide triphosphate hydrolases"/>
    <property type="match status" value="2"/>
</dbReference>
<dbReference type="STRING" id="1618756.UV12_C0004G0018"/>
<dbReference type="PANTHER" id="PTHR30121">
    <property type="entry name" value="UNCHARACTERIZED PROTEIN YJGR-RELATED"/>
    <property type="match status" value="1"/>
</dbReference>
<reference evidence="3 4" key="1">
    <citation type="journal article" date="2015" name="Nature">
        <title>rRNA introns, odd ribosomes, and small enigmatic genomes across a large radiation of phyla.</title>
        <authorList>
            <person name="Brown C.T."/>
            <person name="Hug L.A."/>
            <person name="Thomas B.C."/>
            <person name="Sharon I."/>
            <person name="Castelle C.J."/>
            <person name="Singh A."/>
            <person name="Wilkins M.J."/>
            <person name="Williams K.H."/>
            <person name="Banfield J.F."/>
        </authorList>
    </citation>
    <scope>NUCLEOTIDE SEQUENCE [LARGE SCALE GENOMIC DNA]</scope>
</reference>
<evidence type="ECO:0000256" key="1">
    <source>
        <dbReference type="SAM" id="MobiDB-lite"/>
    </source>
</evidence>
<comment type="caution">
    <text evidence="3">The sequence shown here is derived from an EMBL/GenBank/DDBJ whole genome shotgun (WGS) entry which is preliminary data.</text>
</comment>
<sequence>MYLYDKNRITYFAETDRRNKRIPFGIKADDRTRHMYIIGKTGMGKSTLIENMVVQDVRNGEGFAFIDPHGKSAALLLDYIPEERIKDVVYFAPFDTDNPISFNVMEDVGPDKRHLVANGLMSAFKKIWGPETWSARMEYILMNALLALLEYPESTLLGVSRMLTDKVYRKKVVDNVKDPSVKSYWVDEFAKYSEQYAKEAVPGIQNKLGQFTSNPLIRNIIGQPHSSFDLRKMMDERKILIVNLSKGQLGEGNANLLGGMIITKIYLAAMSRADLTESELKRLPNFYMYVDEFQSFANESFADILSEARKYKLALVVAHQYIKQMDEKVADAVFGNVGTQIMFRVGAPDAEVLEKEYAPVFTAEDMVSLGFTQIYLKLMIDGVASHPFSAVTIGPIAPPKKSLREEVLTSSRASYGHPREKIEKAIADWYTAGSEASLSEPAPNQRPVREVSSRVAEPRRDSSSVSERPSARPSHPIKKQEEHQKQGEPAQRAEKLEKPFAQAFKKALLPEPENFVALPKQFKKEIPKTVSLSTLTQAKTPTINVAVQAKGKSPTAEGLSGLKAALADVLEEEKKKPSPTPPVQAVVAEAPPQPVVIQKEPQSVQEKKKPEESIVQVKKAEQKTVEEALTGAAFLAGLTSVPDIEDVPPPEKSVLQKVKEVPEDILMAILRGDD</sequence>
<accession>A0A0G0ZGM0</accession>
<dbReference type="InterPro" id="IPR051162">
    <property type="entry name" value="T4SS_component"/>
</dbReference>
<dbReference type="Pfam" id="PF10412">
    <property type="entry name" value="TrwB_AAD_bind"/>
    <property type="match status" value="1"/>
</dbReference>
<dbReference type="Proteomes" id="UP000034704">
    <property type="component" value="Unassembled WGS sequence"/>
</dbReference>